<dbReference type="GO" id="GO:0004672">
    <property type="term" value="F:protein kinase activity"/>
    <property type="evidence" value="ECO:0007669"/>
    <property type="project" value="InterPro"/>
</dbReference>
<gene>
    <name evidence="3" type="ORF">GP486_000617</name>
</gene>
<keyword evidence="4" id="KW-1185">Reference proteome</keyword>
<evidence type="ECO:0000313" key="3">
    <source>
        <dbReference type="EMBL" id="KAH0565990.1"/>
    </source>
</evidence>
<dbReference type="SUPFAM" id="SSF56112">
    <property type="entry name" value="Protein kinase-like (PK-like)"/>
    <property type="match status" value="1"/>
</dbReference>
<protein>
    <recommendedName>
        <fullName evidence="2">Protein kinase domain-containing protein</fullName>
    </recommendedName>
</protein>
<sequence length="582" mass="65124">MSGQSNDRIGSVGTGIGVASLFIQLFQGCLTGFSLWRQAEGIGDEALRFKVRLDFQGAKLRAWGLGWEIEKGTDSKYFADEKFKLYKDEAVQYILTIYSTLDSLKGLDSEFPVLSSAEKHSVTAAASFGNINRFDDPTSNERDYWVKAMARLRGEANLNQRLHWALEHGQASSVLDDLQKMIDDLYNFFPPPAPDPVATVALNKSLPSNDVQTLNTISGGAINDPLLVGLAYIRSATIRLRERANALEKAGVNEKLRDLTISTTDIRPTDIKSKRAIGKFKGDSVLVEWKTVNSLKADSVGLGLLYRTSMEQRIKNVARLLKSEQKPKELRTLPCLGVVTKPGPMESVKEYGVMYKIPADTCVTLLEKLQEPKDEYFLGDRFSSALVLCKAVLFLHLAGWLHKGIRSANILFMAEETSQLDYAKPYLVGFEYSRESEPNAQTEDVSNDLEWNLYRHPDVQGVPTEPLDSKTQDKPKSQRPPFSPEHDLYSLGIVLLEIGLRESVMDIYERARADPEYGNHSAANFQKRLLEKEVPRLGSLVGRGYREATATCISSSFNVDPDKSLDEVFYTDVVRKMDNLRA</sequence>
<evidence type="ECO:0000256" key="1">
    <source>
        <dbReference type="SAM" id="MobiDB-lite"/>
    </source>
</evidence>
<dbReference type="InterPro" id="IPR000719">
    <property type="entry name" value="Prot_kinase_dom"/>
</dbReference>
<dbReference type="Gene3D" id="1.20.120.1020">
    <property type="entry name" value="Prion-inhibition and propagation, HeLo domain"/>
    <property type="match status" value="1"/>
</dbReference>
<dbReference type="Gene3D" id="1.10.510.10">
    <property type="entry name" value="Transferase(Phosphotransferase) domain 1"/>
    <property type="match status" value="1"/>
</dbReference>
<evidence type="ECO:0000313" key="4">
    <source>
        <dbReference type="Proteomes" id="UP000750711"/>
    </source>
</evidence>
<organism evidence="3 4">
    <name type="scientific">Trichoglossum hirsutum</name>
    <dbReference type="NCBI Taxonomy" id="265104"/>
    <lineage>
        <taxon>Eukaryota</taxon>
        <taxon>Fungi</taxon>
        <taxon>Dikarya</taxon>
        <taxon>Ascomycota</taxon>
        <taxon>Pezizomycotina</taxon>
        <taxon>Geoglossomycetes</taxon>
        <taxon>Geoglossales</taxon>
        <taxon>Geoglossaceae</taxon>
        <taxon>Trichoglossum</taxon>
    </lineage>
</organism>
<dbReference type="AlphaFoldDB" id="A0A9P8LHG7"/>
<dbReference type="GO" id="GO:0005524">
    <property type="term" value="F:ATP binding"/>
    <property type="evidence" value="ECO:0007669"/>
    <property type="project" value="InterPro"/>
</dbReference>
<dbReference type="PROSITE" id="PS50011">
    <property type="entry name" value="PROTEIN_KINASE_DOM"/>
    <property type="match status" value="1"/>
</dbReference>
<dbReference type="InterPro" id="IPR011009">
    <property type="entry name" value="Kinase-like_dom_sf"/>
</dbReference>
<feature type="region of interest" description="Disordered" evidence="1">
    <location>
        <begin position="458"/>
        <end position="485"/>
    </location>
</feature>
<feature type="domain" description="Protein kinase" evidence="2">
    <location>
        <begin position="271"/>
        <end position="582"/>
    </location>
</feature>
<dbReference type="Pfam" id="PF14479">
    <property type="entry name" value="HeLo"/>
    <property type="match status" value="1"/>
</dbReference>
<dbReference type="InterPro" id="IPR038305">
    <property type="entry name" value="HeLo_sf"/>
</dbReference>
<dbReference type="InterPro" id="IPR029498">
    <property type="entry name" value="HeLo_dom"/>
</dbReference>
<dbReference type="EMBL" id="JAGHQM010000044">
    <property type="protein sequence ID" value="KAH0565990.1"/>
    <property type="molecule type" value="Genomic_DNA"/>
</dbReference>
<evidence type="ECO:0000259" key="2">
    <source>
        <dbReference type="PROSITE" id="PS50011"/>
    </source>
</evidence>
<reference evidence="3" key="1">
    <citation type="submission" date="2021-03" db="EMBL/GenBank/DDBJ databases">
        <title>Comparative genomics and phylogenomic investigation of the class Geoglossomycetes provide insights into ecological specialization and systematics.</title>
        <authorList>
            <person name="Melie T."/>
            <person name="Pirro S."/>
            <person name="Miller A.N."/>
            <person name="Quandt A."/>
        </authorList>
    </citation>
    <scope>NUCLEOTIDE SEQUENCE</scope>
    <source>
        <strain evidence="3">CAQ_001_2017</strain>
    </source>
</reference>
<proteinExistence type="predicted"/>
<dbReference type="PANTHER" id="PTHR37542">
    <property type="entry name" value="HELO DOMAIN-CONTAINING PROTEIN-RELATED"/>
    <property type="match status" value="1"/>
</dbReference>
<accession>A0A9P8LHG7</accession>
<dbReference type="Proteomes" id="UP000750711">
    <property type="component" value="Unassembled WGS sequence"/>
</dbReference>
<feature type="compositionally biased region" description="Basic and acidic residues" evidence="1">
    <location>
        <begin position="467"/>
        <end position="476"/>
    </location>
</feature>
<name>A0A9P8LHG7_9PEZI</name>
<comment type="caution">
    <text evidence="3">The sequence shown here is derived from an EMBL/GenBank/DDBJ whole genome shotgun (WGS) entry which is preliminary data.</text>
</comment>